<organism evidence="2 3">
    <name type="scientific">Pedobacter africanus</name>
    <dbReference type="NCBI Taxonomy" id="151894"/>
    <lineage>
        <taxon>Bacteria</taxon>
        <taxon>Pseudomonadati</taxon>
        <taxon>Bacteroidota</taxon>
        <taxon>Sphingobacteriia</taxon>
        <taxon>Sphingobacteriales</taxon>
        <taxon>Sphingobacteriaceae</taxon>
        <taxon>Pedobacter</taxon>
    </lineage>
</organism>
<feature type="signal peptide" evidence="1">
    <location>
        <begin position="1"/>
        <end position="31"/>
    </location>
</feature>
<evidence type="ECO:0000313" key="2">
    <source>
        <dbReference type="EMBL" id="SMC75205.1"/>
    </source>
</evidence>
<gene>
    <name evidence="2" type="ORF">SAMN04488524_2560</name>
</gene>
<keyword evidence="1" id="KW-0732">Signal</keyword>
<dbReference type="STRING" id="151894.SAMN04488524_2560"/>
<sequence>MTMKHNCNTDNVFKLCLALFAGFISFNNCLAQTNEINVSDTRSVNDLPGFLQRKVRFDFKERAVVSVPGSGEYSATMTIAPWENASGGKNHQLNFNDGGIFYRTGTHSSSSWEQWKKLLIEDTNGRIGIGTESPLAKIDVRGNILESEYGVINPVLNVFSSNTPAIGAGASISLGGKTNNATPEYAFAYLSGGKESDLANNYAGYFAIRTVSGGSNGEVQSANYERFRITSSGDVGIGTTDPKGYKLAVNGKVRAQEIKVEASPWPDYVFTKDYQLPSLQETEKHIKDKGHLPGIPSAAEVKANGIDLGEMNAKLLQKIEELTLHLIEKDKKDKEQQSTIEKLQEQVMMILKKVK</sequence>
<accession>A0A1W2BQE0</accession>
<evidence type="ECO:0000313" key="3">
    <source>
        <dbReference type="Proteomes" id="UP000192756"/>
    </source>
</evidence>
<dbReference type="EMBL" id="FWXT01000001">
    <property type="protein sequence ID" value="SMC75205.1"/>
    <property type="molecule type" value="Genomic_DNA"/>
</dbReference>
<reference evidence="3" key="1">
    <citation type="submission" date="2017-04" db="EMBL/GenBank/DDBJ databases">
        <authorList>
            <person name="Varghese N."/>
            <person name="Submissions S."/>
        </authorList>
    </citation>
    <scope>NUCLEOTIDE SEQUENCE [LARGE SCALE GENOMIC DNA]</scope>
    <source>
        <strain evidence="3">DSM 12126</strain>
    </source>
</reference>
<dbReference type="AlphaFoldDB" id="A0A1W2BQE0"/>
<dbReference type="Proteomes" id="UP000192756">
    <property type="component" value="Unassembled WGS sequence"/>
</dbReference>
<keyword evidence="3" id="KW-1185">Reference proteome</keyword>
<evidence type="ECO:0000256" key="1">
    <source>
        <dbReference type="SAM" id="SignalP"/>
    </source>
</evidence>
<name>A0A1W2BQE0_9SPHI</name>
<feature type="chain" id="PRO_5011963933" evidence="1">
    <location>
        <begin position="32"/>
        <end position="355"/>
    </location>
</feature>
<proteinExistence type="predicted"/>
<protein>
    <submittedName>
        <fullName evidence="2">Uncharacterized protein</fullName>
    </submittedName>
</protein>